<evidence type="ECO:0000313" key="2">
    <source>
        <dbReference type="EMBL" id="CAG7723872.1"/>
    </source>
</evidence>
<dbReference type="AlphaFoldDB" id="A0A8J2NS43"/>
<sequence>MLAESDVPSAEYRNAKDLQASKSSSSSKSIATSYRSISSQHQLQSKSTLSLPNSSKEGEKQTVQDFKTKSSQDITEASEIVVGDGKTEHEKVTCEELPKCSKECSSFSSIKVLQGTSSTTEPDESQRKSVDVQTSSQQLQLQQVTGENPNIKIPLSAVTLQSILIAARTKSAAKMSPKQYAIYQLSNDIIIRIRHSLQSERDAFGFIGHPITSVEGHHMDRLAWWFWIIHRSIQDLNPPRGYILPALKMIRQDMSSVADVAVEIMAIQKNIHKQLHRMAGILNQVFGKHGDLFGIRDWESKLDEMRSDSGTAVQDKLDQFLHDSECAVKLTVFEMKTLSMQHETNPEFKSVSVNKLGLKSQREFIKSCIEHVNSVLRNSCDHSVQAHQELRRAEKEIQQSVDKLVRKLDHMRRFHRFRDSNCAFLLKKSLNTLGLCFYEYIDMVRFIRKLGRFVLLASEHVLRHTNGWSHVCDVQCLQQLDNILEEFVEKERYALLRCFRKRTKKEETRARVMESFEEYFQNWVDTNTSTVQLTLPITNAAAQIIFGEDEPVSPAHISRKMSEPNSVMARKPSKASVQSIFSSNEVEVTFISKRAKSRDSPSERDTIHKLEEIGIRLEQHSTEILQPPPKPGKSKQNPAASKSRNKPAAKAGISDDQRAKNEKQSSIMLDNFL</sequence>
<feature type="compositionally biased region" description="Low complexity" evidence="1">
    <location>
        <begin position="20"/>
        <end position="39"/>
    </location>
</feature>
<proteinExistence type="predicted"/>
<feature type="region of interest" description="Disordered" evidence="1">
    <location>
        <begin position="1"/>
        <end position="87"/>
    </location>
</feature>
<organism evidence="2 3">
    <name type="scientific">Allacma fusca</name>
    <dbReference type="NCBI Taxonomy" id="39272"/>
    <lineage>
        <taxon>Eukaryota</taxon>
        <taxon>Metazoa</taxon>
        <taxon>Ecdysozoa</taxon>
        <taxon>Arthropoda</taxon>
        <taxon>Hexapoda</taxon>
        <taxon>Collembola</taxon>
        <taxon>Symphypleona</taxon>
        <taxon>Sminthuridae</taxon>
        <taxon>Allacma</taxon>
    </lineage>
</organism>
<evidence type="ECO:0000313" key="3">
    <source>
        <dbReference type="Proteomes" id="UP000708208"/>
    </source>
</evidence>
<feature type="compositionally biased region" description="Polar residues" evidence="1">
    <location>
        <begin position="664"/>
        <end position="673"/>
    </location>
</feature>
<evidence type="ECO:0000256" key="1">
    <source>
        <dbReference type="SAM" id="MobiDB-lite"/>
    </source>
</evidence>
<dbReference type="Proteomes" id="UP000708208">
    <property type="component" value="Unassembled WGS sequence"/>
</dbReference>
<accession>A0A8J2NS43</accession>
<dbReference type="EMBL" id="CAJVCH010103388">
    <property type="protein sequence ID" value="CAG7723872.1"/>
    <property type="molecule type" value="Genomic_DNA"/>
</dbReference>
<comment type="caution">
    <text evidence="2">The sequence shown here is derived from an EMBL/GenBank/DDBJ whole genome shotgun (WGS) entry which is preliminary data.</text>
</comment>
<feature type="compositionally biased region" description="Basic and acidic residues" evidence="1">
    <location>
        <begin position="56"/>
        <end position="70"/>
    </location>
</feature>
<feature type="region of interest" description="Disordered" evidence="1">
    <location>
        <begin position="620"/>
        <end position="673"/>
    </location>
</feature>
<feature type="compositionally biased region" description="Polar residues" evidence="1">
    <location>
        <begin position="40"/>
        <end position="55"/>
    </location>
</feature>
<reference evidence="2" key="1">
    <citation type="submission" date="2021-06" db="EMBL/GenBank/DDBJ databases">
        <authorList>
            <person name="Hodson N. C."/>
            <person name="Mongue J. A."/>
            <person name="Jaron S. K."/>
        </authorList>
    </citation>
    <scope>NUCLEOTIDE SEQUENCE</scope>
</reference>
<feature type="compositionally biased region" description="Basic and acidic residues" evidence="1">
    <location>
        <begin position="653"/>
        <end position="663"/>
    </location>
</feature>
<gene>
    <name evidence="2" type="ORF">AFUS01_LOCUS12932</name>
</gene>
<name>A0A8J2NS43_9HEXA</name>
<protein>
    <submittedName>
        <fullName evidence="2">Uncharacterized protein</fullName>
    </submittedName>
</protein>
<keyword evidence="3" id="KW-1185">Reference proteome</keyword>